<dbReference type="SUPFAM" id="SSF52113">
    <property type="entry name" value="BRCT domain"/>
    <property type="match status" value="1"/>
</dbReference>
<feature type="compositionally biased region" description="Basic residues" evidence="1">
    <location>
        <begin position="101"/>
        <end position="113"/>
    </location>
</feature>
<feature type="compositionally biased region" description="Basic and acidic residues" evidence="1">
    <location>
        <begin position="114"/>
        <end position="125"/>
    </location>
</feature>
<dbReference type="EMBL" id="CP138591">
    <property type="protein sequence ID" value="WPH04238.1"/>
    <property type="molecule type" value="Genomic_DNA"/>
</dbReference>
<evidence type="ECO:0000256" key="1">
    <source>
        <dbReference type="SAM" id="MobiDB-lite"/>
    </source>
</evidence>
<gene>
    <name evidence="2" type="ORF">R9X50_00712700</name>
</gene>
<name>A0AAQ3MC07_9PEZI</name>
<protein>
    <submittedName>
        <fullName evidence="2">Replication factor c subunit 1</fullName>
    </submittedName>
</protein>
<reference evidence="2 3" key="1">
    <citation type="submission" date="2023-11" db="EMBL/GenBank/DDBJ databases">
        <title>An acidophilic fungus is an integral part of prey digestion in a carnivorous sundew plant.</title>
        <authorList>
            <person name="Tsai I.J."/>
        </authorList>
    </citation>
    <scope>NUCLEOTIDE SEQUENCE [LARGE SCALE GENOMIC DNA]</scope>
    <source>
        <strain evidence="2">169a</strain>
    </source>
</reference>
<keyword evidence="3" id="KW-1185">Reference proteome</keyword>
<dbReference type="AlphaFoldDB" id="A0AAQ3MC07"/>
<accession>A0AAQ3MC07</accession>
<dbReference type="Gene3D" id="3.40.50.10190">
    <property type="entry name" value="BRCT domain"/>
    <property type="match status" value="1"/>
</dbReference>
<proteinExistence type="predicted"/>
<evidence type="ECO:0000313" key="2">
    <source>
        <dbReference type="EMBL" id="WPH04238.1"/>
    </source>
</evidence>
<feature type="compositionally biased region" description="Acidic residues" evidence="1">
    <location>
        <begin position="73"/>
        <end position="95"/>
    </location>
</feature>
<organism evidence="2 3">
    <name type="scientific">Acrodontium crateriforme</name>
    <dbReference type="NCBI Taxonomy" id="150365"/>
    <lineage>
        <taxon>Eukaryota</taxon>
        <taxon>Fungi</taxon>
        <taxon>Dikarya</taxon>
        <taxon>Ascomycota</taxon>
        <taxon>Pezizomycotina</taxon>
        <taxon>Dothideomycetes</taxon>
        <taxon>Dothideomycetidae</taxon>
        <taxon>Mycosphaerellales</taxon>
        <taxon>Teratosphaeriaceae</taxon>
        <taxon>Acrodontium</taxon>
    </lineage>
</organism>
<dbReference type="Proteomes" id="UP001303373">
    <property type="component" value="Chromosome 12"/>
</dbReference>
<dbReference type="InterPro" id="IPR036420">
    <property type="entry name" value="BRCT_dom_sf"/>
</dbReference>
<feature type="region of interest" description="Disordered" evidence="1">
    <location>
        <begin position="50"/>
        <end position="125"/>
    </location>
</feature>
<evidence type="ECO:0000313" key="3">
    <source>
        <dbReference type="Proteomes" id="UP001303373"/>
    </source>
</evidence>
<sequence>MDKVYIVIYKNKRGAAAISQVHTTRASANAASDTLDTVEVKEFTIANQAAPTTKAQAVKSKAKPTKKVAKAESEDEGEDEEMADEDDDNDDDEEPAPTKKTVAKKTAAKKAAPKKTENERSVVPKGDYKPDALAGISCLFTGTFEKDRKTCEALAKTHGAKIISNIEKCDYVFLGTKAGQKKLDAIAANDIDTADENGFFALLVNGVPQSKLDEIAAHEPATKKQKK</sequence>